<dbReference type="EMBL" id="CP054143">
    <property type="protein sequence ID" value="QKJ67150.1"/>
    <property type="molecule type" value="Genomic_DNA"/>
</dbReference>
<protein>
    <submittedName>
        <fullName evidence="2">Copper chaperone PCu(A)C</fullName>
    </submittedName>
</protein>
<organism evidence="2 3">
    <name type="scientific">Deefgea piscis</name>
    <dbReference type="NCBI Taxonomy" id="2739061"/>
    <lineage>
        <taxon>Bacteria</taxon>
        <taxon>Pseudomonadati</taxon>
        <taxon>Pseudomonadota</taxon>
        <taxon>Betaproteobacteria</taxon>
        <taxon>Neisseriales</taxon>
        <taxon>Chitinibacteraceae</taxon>
        <taxon>Deefgea</taxon>
    </lineage>
</organism>
<keyword evidence="3" id="KW-1185">Reference proteome</keyword>
<evidence type="ECO:0000313" key="2">
    <source>
        <dbReference type="EMBL" id="QKJ67150.1"/>
    </source>
</evidence>
<feature type="signal peptide" evidence="1">
    <location>
        <begin position="1"/>
        <end position="20"/>
    </location>
</feature>
<dbReference type="Gene3D" id="2.60.40.1890">
    <property type="entry name" value="PCu(A)C copper chaperone"/>
    <property type="match status" value="1"/>
</dbReference>
<sequence length="151" mass="15870">MFKKLALFAALAFSANLSLAQDSVSVDQVWTRATPPQAANAGVFMTINSKTADQLLSASSDLASKTEIHEMKISDGVMKMRQMTAGLPVASNQTLTLAPGGYHIMLIGLKKGLVAGEKHALTLNFAKAGAINVSIDVKNIAHMPAAATHSH</sequence>
<dbReference type="InterPro" id="IPR007410">
    <property type="entry name" value="LpqE-like"/>
</dbReference>
<feature type="chain" id="PRO_5027022294" evidence="1">
    <location>
        <begin position="21"/>
        <end position="151"/>
    </location>
</feature>
<reference evidence="2 3" key="1">
    <citation type="submission" date="2020-05" db="EMBL/GenBank/DDBJ databases">
        <title>Complete genome sequence of Deefgea sp. D17.</title>
        <authorList>
            <person name="Bae J.-W."/>
            <person name="Han J.E."/>
        </authorList>
    </citation>
    <scope>NUCLEOTIDE SEQUENCE [LARGE SCALE GENOMIC DNA]</scope>
    <source>
        <strain evidence="2 3">D17</strain>
    </source>
</reference>
<dbReference type="RefSeq" id="WP_173533653.1">
    <property type="nucleotide sequence ID" value="NZ_CP054143.1"/>
</dbReference>
<dbReference type="Proteomes" id="UP000504844">
    <property type="component" value="Chromosome"/>
</dbReference>
<keyword evidence="1" id="KW-0732">Signal</keyword>
<dbReference type="InterPro" id="IPR036182">
    <property type="entry name" value="PCuAC_sf"/>
</dbReference>
<proteinExistence type="predicted"/>
<evidence type="ECO:0000256" key="1">
    <source>
        <dbReference type="SAM" id="SignalP"/>
    </source>
</evidence>
<dbReference type="InterPro" id="IPR058248">
    <property type="entry name" value="Lxx211020-like"/>
</dbReference>
<dbReference type="PANTHER" id="PTHR36302">
    <property type="entry name" value="BLR7088 PROTEIN"/>
    <property type="match status" value="1"/>
</dbReference>
<name>A0A6M8SV10_9NEIS</name>
<dbReference type="KEGG" id="dee:HQN60_10820"/>
<evidence type="ECO:0000313" key="3">
    <source>
        <dbReference type="Proteomes" id="UP000504844"/>
    </source>
</evidence>
<dbReference type="SUPFAM" id="SSF110087">
    <property type="entry name" value="DR1885-like metal-binding protein"/>
    <property type="match status" value="1"/>
</dbReference>
<dbReference type="Pfam" id="PF04314">
    <property type="entry name" value="PCuAC"/>
    <property type="match status" value="1"/>
</dbReference>
<dbReference type="AlphaFoldDB" id="A0A6M8SV10"/>
<gene>
    <name evidence="2" type="ORF">HQN60_10820</name>
</gene>
<dbReference type="PANTHER" id="PTHR36302:SF1">
    <property type="entry name" value="COPPER CHAPERONE PCU(A)C"/>
    <property type="match status" value="1"/>
</dbReference>
<accession>A0A6M8SV10</accession>